<protein>
    <recommendedName>
        <fullName evidence="5">Cytochrome c oxidase subunit 1</fullName>
        <ecNumber evidence="5">7.1.1.9</ecNumber>
    </recommendedName>
</protein>
<comment type="similarity">
    <text evidence="5">Belongs to the heme-copper respiratory oxidase family.</text>
</comment>
<keyword evidence="3 6" id="KW-1133">Transmembrane helix</keyword>
<feature type="transmembrane region" description="Helical" evidence="6">
    <location>
        <begin position="316"/>
        <end position="343"/>
    </location>
</feature>
<accession>G9HRI7</accession>
<evidence type="ECO:0000256" key="4">
    <source>
        <dbReference type="ARBA" id="ARBA00023136"/>
    </source>
</evidence>
<dbReference type="PRINTS" id="PR01165">
    <property type="entry name" value="CYCOXIDASEI"/>
</dbReference>
<feature type="transmembrane region" description="Helical" evidence="6">
    <location>
        <begin position="12"/>
        <end position="30"/>
    </location>
</feature>
<dbReference type="GO" id="GO:0006123">
    <property type="term" value="P:mitochondrial electron transport, cytochrome c to oxygen"/>
    <property type="evidence" value="ECO:0007669"/>
    <property type="project" value="TreeGrafter"/>
</dbReference>
<geneLocation type="mitochondrion" evidence="8"/>
<feature type="transmembrane region" description="Helical" evidence="6">
    <location>
        <begin position="1118"/>
        <end position="1142"/>
    </location>
</feature>
<comment type="function">
    <text evidence="5">Component of the cytochrome c oxidase, the last enzyme in the mitochondrial electron transport chain which drives oxidative phosphorylation. The respiratory chain contains 3 multisubunit complexes succinate dehydrogenase (complex II, CII), ubiquinol-cytochrome c oxidoreductase (cytochrome b-c1 complex, complex III, CIII) and cytochrome c oxidase (complex IV, CIV), that cooperate to transfer electrons derived from NADH and succinate to molecular oxygen, creating an electrochemical gradient over the inner membrane that drives transmembrane transport and the ATP synthase. Cytochrome c oxidase is the component of the respiratory chain that catalyzes the reduction of oxygen to water. Electrons originating from reduced cytochrome c in the intermembrane space (IMS) are transferred via the dinuclear copper A center (CU(A)) of subunit 2 and heme A of subunit 1 to the active site in subunit 1, a binuclear center (BNC) formed by heme A3 and copper B (CU(B)). The BNC reduces molecular oxygen to 2 water molecules using 4 electrons from cytochrome c in the IMS and 4 protons from the mitochondrial matrix.</text>
</comment>
<keyword evidence="5" id="KW-0679">Respiratory chain</keyword>
<feature type="transmembrane region" description="Helical" evidence="6">
    <location>
        <begin position="520"/>
        <end position="542"/>
    </location>
</feature>
<dbReference type="SMR" id="G9HRI7"/>
<gene>
    <name evidence="8" type="primary">cox1</name>
</gene>
<dbReference type="GO" id="GO:0020037">
    <property type="term" value="F:heme binding"/>
    <property type="evidence" value="ECO:0007669"/>
    <property type="project" value="InterPro"/>
</dbReference>
<keyword evidence="2 5" id="KW-0812">Transmembrane</keyword>
<evidence type="ECO:0000259" key="7">
    <source>
        <dbReference type="PROSITE" id="PS50855"/>
    </source>
</evidence>
<name>G9HRI7_9SPIT</name>
<dbReference type="InterPro" id="IPR000883">
    <property type="entry name" value="Cyt_C_Oxase_1"/>
</dbReference>
<feature type="transmembrane region" description="Helical" evidence="6">
    <location>
        <begin position="50"/>
        <end position="70"/>
    </location>
</feature>
<keyword evidence="5" id="KW-0408">Iron</keyword>
<proteinExistence type="inferred from homology"/>
<evidence type="ECO:0000256" key="2">
    <source>
        <dbReference type="ARBA" id="ARBA00022692"/>
    </source>
</evidence>
<feature type="transmembrane region" description="Helical" evidence="6">
    <location>
        <begin position="1086"/>
        <end position="1106"/>
    </location>
</feature>
<dbReference type="EMBL" id="JN383843">
    <property type="protein sequence ID" value="AEV66698.1"/>
    <property type="molecule type" value="Genomic_DNA"/>
</dbReference>
<evidence type="ECO:0000256" key="3">
    <source>
        <dbReference type="ARBA" id="ARBA00022989"/>
    </source>
</evidence>
<keyword evidence="4 5" id="KW-0472">Membrane</keyword>
<evidence type="ECO:0000313" key="8">
    <source>
        <dbReference type="EMBL" id="AEV66698.1"/>
    </source>
</evidence>
<comment type="catalytic activity">
    <reaction evidence="5">
        <text>4 Fe(II)-[cytochrome c] + O2 + 8 H(+)(in) = 4 Fe(III)-[cytochrome c] + 2 H2O + 4 H(+)(out)</text>
        <dbReference type="Rhea" id="RHEA:11436"/>
        <dbReference type="Rhea" id="RHEA-COMP:10350"/>
        <dbReference type="Rhea" id="RHEA-COMP:14399"/>
        <dbReference type="ChEBI" id="CHEBI:15377"/>
        <dbReference type="ChEBI" id="CHEBI:15378"/>
        <dbReference type="ChEBI" id="CHEBI:15379"/>
        <dbReference type="ChEBI" id="CHEBI:29033"/>
        <dbReference type="ChEBI" id="CHEBI:29034"/>
        <dbReference type="EC" id="7.1.1.9"/>
    </reaction>
</comment>
<dbReference type="GO" id="GO:0005743">
    <property type="term" value="C:mitochondrial inner membrane"/>
    <property type="evidence" value="ECO:0007669"/>
    <property type="project" value="UniProtKB-SubCell"/>
</dbReference>
<feature type="transmembrane region" description="Helical" evidence="6">
    <location>
        <begin position="282"/>
        <end position="304"/>
    </location>
</feature>
<comment type="pathway">
    <text evidence="5">Energy metabolism; oxidative phosphorylation.</text>
</comment>
<evidence type="ECO:0000256" key="1">
    <source>
        <dbReference type="ARBA" id="ARBA00004141"/>
    </source>
</evidence>
<feature type="transmembrane region" description="Helical" evidence="6">
    <location>
        <begin position="969"/>
        <end position="992"/>
    </location>
</feature>
<keyword evidence="5" id="KW-0249">Electron transport</keyword>
<dbReference type="CDD" id="cd00919">
    <property type="entry name" value="Heme_Cu_Oxidase_I"/>
    <property type="match status" value="1"/>
</dbReference>
<feature type="transmembrane region" description="Helical" evidence="6">
    <location>
        <begin position="925"/>
        <end position="948"/>
    </location>
</feature>
<dbReference type="InterPro" id="IPR036927">
    <property type="entry name" value="Cyt_c_oxase-like_su1_sf"/>
</dbReference>
<dbReference type="PROSITE" id="PS00077">
    <property type="entry name" value="COX1_CUB"/>
    <property type="match status" value="1"/>
</dbReference>
<dbReference type="EC" id="7.1.1.9" evidence="5"/>
<evidence type="ECO:0000256" key="5">
    <source>
        <dbReference type="RuleBase" id="RU000369"/>
    </source>
</evidence>
<reference evidence="8" key="1">
    <citation type="journal article" date="2012" name="Genome Biol. Evol.">
        <title>The Oxytricha trifallax Mitochondrial Genome.</title>
        <authorList>
            <person name="Swart E.C."/>
            <person name="Nowacki M."/>
            <person name="Shum J."/>
            <person name="Stiles H."/>
            <person name="Higgins B.P."/>
            <person name="Doak T.G."/>
            <person name="Schotanus K."/>
            <person name="Magrini V.J."/>
            <person name="Minx P."/>
            <person name="Mardis E.R."/>
            <person name="Landweber L.F."/>
        </authorList>
    </citation>
    <scope>NUCLEOTIDE SEQUENCE</scope>
</reference>
<sequence>MLFFKGEWKLLFSKAFALHWIILTAFWLKARTSYYTNNWIYTTNHKRIAVNYFWFVILSGIVGMVLATIIRLEFAYPGVGVLAGDSIQYLSLASAHGVIMVFFMIMPLLFGAFANFLLPTQLGVHDVAFPRLNSAAFWFLPGGLLMLCQLVCIDRRYQRMNCFNIREVESLLKRRFFTDLINSKDHHTLLDTTAIGLRYKINDNSFLTNNINLTYNYGLELNPQIRSNLYLNYFKQIQVFDNVQSFDLNSYIFKIVSYFNVTNVFFLLNYFLFFFLEKSFLFISFSKIFNDLIFISNFLYKIFYTIENFLTNTINFFINLFSFVFFNMYALACTLILFARAFFGSFIYFWPYLCIIFFNFLQQLKLFFIYCKKLLKIFSTSFLEFQNYFFNLIEEEAFFSNKNFLYNYYFTFLSYFNSFFKKLGNESKFDPDLKRFDINYDFANNNFFLNSYNIFKISTNNLYAVGSTKNIRYMFKSMCSRNNYVEYPSYFNKKSEPIAFVTLWKKSLVNNYWNSLMLEFYALLYFFLNLPLIPFTLFIYSLSDHWLMINFHKFPVDFSFWIYNTVNGTDVWGRKFTKEYSDNLLSKLSWSNLIYIENFFKRYSLFANSFFTNLVDFLNMTSDFFLLSDKLNSLKGFFNEVFSGYWVYLRGLYESSYLILALDKAKKNRAALYSDIFDSKISNIIYNKIKLISHPISDSATQIAKDDLLLNSEELSSNSRFLRFNNPVFKYDYKSGDYFPKLYKDSYPFLIPSILDLTSGLRTPSWYFSAALPELLESSLNVTLANLEKKINFNDFAITPTKHNKIAHSDAFYNFFLSLNNPVSDLNLKWISTNSLNYKFNRMFLTSSLQQRIYNNWRSLKFTRESWRCKMLLTRHQKTLFRRYMHEDGIFWSIERNAKDLIPGWAMITPFSSRTRYTAVGKTDIGLMGVLLVLNSSIISGANFLVTYRYLSTLNNRKMRDARAFFTEAVMVASWMMILANPMLVIGIIMLISDRHWQTSFFDYSGGGDTVLFQHMFWFFGHPEVYVIIIPTFGFTNTMVSYYLKKRVSARASLLYSLYTIAFLGFFVWGHHMYMVGLSHTTRMLFSTLTVMISVPAATKIMHWCVTTANSVFTMELPLVFTYTFIFFFVSGGISGMCVAHTGMDVLFHDTFYVIGHFHVMLAGGAMFASFGAFYFYFPAIFGVKYSRVYAYLHYVYYLIGQLMTVIPMLWLGYAGMPRRVLDYPAAFGGWHSVISAGHMLNVAGLMAFFIMIFDSLRQAKAATRNNFGVNRYNTRLNFYIYEIARLTYVQQKALFLFRIIKSSNLKLNNKNYTNFEPYESVLFSYVLLKK</sequence>
<feature type="transmembrane region" description="Helical" evidence="6">
    <location>
        <begin position="1056"/>
        <end position="1074"/>
    </location>
</feature>
<dbReference type="GO" id="GO:0046872">
    <property type="term" value="F:metal ion binding"/>
    <property type="evidence" value="ECO:0007669"/>
    <property type="project" value="UniProtKB-KW"/>
</dbReference>
<feature type="transmembrane region" description="Helical" evidence="6">
    <location>
        <begin position="1190"/>
        <end position="1214"/>
    </location>
</feature>
<dbReference type="SUPFAM" id="SSF81442">
    <property type="entry name" value="Cytochrome c oxidase subunit I-like"/>
    <property type="match status" value="2"/>
</dbReference>
<feature type="transmembrane region" description="Helical" evidence="6">
    <location>
        <begin position="90"/>
        <end position="115"/>
    </location>
</feature>
<comment type="subcellular location">
    <subcellularLocation>
        <location evidence="1">Membrane</location>
        <topology evidence="1">Multi-pass membrane protein</topology>
    </subcellularLocation>
    <subcellularLocation>
        <location evidence="5">Mitochondrion inner membrane</location>
        <topology evidence="5">Multi-pass membrane protein</topology>
    </subcellularLocation>
</comment>
<feature type="transmembrane region" description="Helical" evidence="6">
    <location>
        <begin position="1234"/>
        <end position="1254"/>
    </location>
</feature>
<dbReference type="Pfam" id="PF00115">
    <property type="entry name" value="COX1"/>
    <property type="match status" value="2"/>
</dbReference>
<keyword evidence="5" id="KW-0186">Copper</keyword>
<dbReference type="InterPro" id="IPR023616">
    <property type="entry name" value="Cyt_c_oxase-like_su1_dom"/>
</dbReference>
<keyword evidence="5" id="KW-0813">Transport</keyword>
<keyword evidence="5" id="KW-0999">Mitochondrion inner membrane</keyword>
<feature type="transmembrane region" description="Helical" evidence="6">
    <location>
        <begin position="1154"/>
        <end position="1178"/>
    </location>
</feature>
<feature type="transmembrane region" description="Helical" evidence="6">
    <location>
        <begin position="349"/>
        <end position="371"/>
    </location>
</feature>
<keyword evidence="5" id="KW-0349">Heme</keyword>
<keyword evidence="5 8" id="KW-0496">Mitochondrion</keyword>
<feature type="transmembrane region" description="Helical" evidence="6">
    <location>
        <begin position="255"/>
        <end position="276"/>
    </location>
</feature>
<feature type="transmembrane region" description="Helical" evidence="6">
    <location>
        <begin position="135"/>
        <end position="153"/>
    </location>
</feature>
<dbReference type="GO" id="GO:0015990">
    <property type="term" value="P:electron transport coupled proton transport"/>
    <property type="evidence" value="ECO:0007669"/>
    <property type="project" value="TreeGrafter"/>
</dbReference>
<feature type="domain" description="Cytochrome oxidase subunit I profile" evidence="7">
    <location>
        <begin position="33"/>
        <end position="1258"/>
    </location>
</feature>
<evidence type="ECO:0000256" key="6">
    <source>
        <dbReference type="SAM" id="Phobius"/>
    </source>
</evidence>
<keyword evidence="5" id="KW-0479">Metal-binding</keyword>
<organism evidence="8">
    <name type="scientific">Oxytricha trifallax</name>
    <dbReference type="NCBI Taxonomy" id="1172189"/>
    <lineage>
        <taxon>Eukaryota</taxon>
        <taxon>Sar</taxon>
        <taxon>Alveolata</taxon>
        <taxon>Ciliophora</taxon>
        <taxon>Intramacronucleata</taxon>
        <taxon>Spirotrichea</taxon>
        <taxon>Stichotrichia</taxon>
        <taxon>Sporadotrichida</taxon>
        <taxon>Oxytrichidae</taxon>
        <taxon>Oxytrichinae</taxon>
        <taxon>Oxytricha</taxon>
    </lineage>
</organism>
<dbReference type="PANTHER" id="PTHR10422:SF18">
    <property type="entry name" value="CYTOCHROME C OXIDASE SUBUNIT 1"/>
    <property type="match status" value="1"/>
</dbReference>
<dbReference type="PANTHER" id="PTHR10422">
    <property type="entry name" value="CYTOCHROME C OXIDASE SUBUNIT 1"/>
    <property type="match status" value="1"/>
</dbReference>
<dbReference type="GO" id="GO:0004129">
    <property type="term" value="F:cytochrome-c oxidase activity"/>
    <property type="evidence" value="ECO:0007669"/>
    <property type="project" value="UniProtKB-EC"/>
</dbReference>
<dbReference type="PROSITE" id="PS50855">
    <property type="entry name" value="COX1"/>
    <property type="match status" value="1"/>
</dbReference>
<dbReference type="Gene3D" id="1.20.210.10">
    <property type="entry name" value="Cytochrome c oxidase-like, subunit I domain"/>
    <property type="match status" value="2"/>
</dbReference>
<dbReference type="InterPro" id="IPR023615">
    <property type="entry name" value="Cyt_c_Oxase_su1_BS"/>
</dbReference>
<dbReference type="UniPathway" id="UPA00705"/>